<name>E4XBU2_OIKDI</name>
<evidence type="ECO:0000313" key="5">
    <source>
        <dbReference type="Proteomes" id="UP000001307"/>
    </source>
</evidence>
<dbReference type="InterPro" id="IPR050938">
    <property type="entry name" value="Collagen_Structural_Proteins"/>
</dbReference>
<keyword evidence="5" id="KW-1185">Reference proteome</keyword>
<proteinExistence type="predicted"/>
<dbReference type="Pfam" id="PF01391">
    <property type="entry name" value="Collagen"/>
    <property type="match status" value="2"/>
</dbReference>
<feature type="compositionally biased region" description="Basic and acidic residues" evidence="1">
    <location>
        <begin position="505"/>
        <end position="528"/>
    </location>
</feature>
<dbReference type="InterPro" id="IPR008160">
    <property type="entry name" value="Collagen"/>
</dbReference>
<feature type="compositionally biased region" description="Low complexity" evidence="1">
    <location>
        <begin position="577"/>
        <end position="597"/>
    </location>
</feature>
<protein>
    <recommendedName>
        <fullName evidence="3">VWFA domain-containing protein</fullName>
    </recommendedName>
</protein>
<evidence type="ECO:0000256" key="2">
    <source>
        <dbReference type="SAM" id="SignalP"/>
    </source>
</evidence>
<dbReference type="PROSITE" id="PS50234">
    <property type="entry name" value="VWFA"/>
    <property type="match status" value="1"/>
</dbReference>
<feature type="region of interest" description="Disordered" evidence="1">
    <location>
        <begin position="272"/>
        <end position="598"/>
    </location>
</feature>
<gene>
    <name evidence="4" type="ORF">GSOID_T00006599001</name>
</gene>
<dbReference type="InParanoid" id="E4XBU2"/>
<feature type="compositionally biased region" description="Low complexity" evidence="1">
    <location>
        <begin position="495"/>
        <end position="504"/>
    </location>
</feature>
<dbReference type="AlphaFoldDB" id="E4XBU2"/>
<accession>E4XBU2</accession>
<evidence type="ECO:0000256" key="1">
    <source>
        <dbReference type="SAM" id="MobiDB-lite"/>
    </source>
</evidence>
<dbReference type="OrthoDB" id="8964326at2759"/>
<feature type="signal peptide" evidence="2">
    <location>
        <begin position="1"/>
        <end position="17"/>
    </location>
</feature>
<dbReference type="Gene3D" id="3.40.50.410">
    <property type="entry name" value="von Willebrand factor, type A domain"/>
    <property type="match status" value="1"/>
</dbReference>
<feature type="chain" id="PRO_5003192787" description="VWFA domain-containing protein" evidence="2">
    <location>
        <begin position="18"/>
        <end position="636"/>
    </location>
</feature>
<dbReference type="InterPro" id="IPR036465">
    <property type="entry name" value="vWFA_dom_sf"/>
</dbReference>
<organism evidence="4">
    <name type="scientific">Oikopleura dioica</name>
    <name type="common">Tunicate</name>
    <dbReference type="NCBI Taxonomy" id="34765"/>
    <lineage>
        <taxon>Eukaryota</taxon>
        <taxon>Metazoa</taxon>
        <taxon>Chordata</taxon>
        <taxon>Tunicata</taxon>
        <taxon>Appendicularia</taxon>
        <taxon>Copelata</taxon>
        <taxon>Oikopleuridae</taxon>
        <taxon>Oikopleura</taxon>
    </lineage>
</organism>
<dbReference type="SUPFAM" id="SSF53300">
    <property type="entry name" value="vWA-like"/>
    <property type="match status" value="1"/>
</dbReference>
<evidence type="ECO:0000259" key="3">
    <source>
        <dbReference type="PROSITE" id="PS50234"/>
    </source>
</evidence>
<evidence type="ECO:0000313" key="4">
    <source>
        <dbReference type="EMBL" id="CBY09067.1"/>
    </source>
</evidence>
<dbReference type="EMBL" id="FN653034">
    <property type="protein sequence ID" value="CBY09067.1"/>
    <property type="molecule type" value="Genomic_DNA"/>
</dbReference>
<feature type="compositionally biased region" description="Basic and acidic residues" evidence="1">
    <location>
        <begin position="382"/>
        <end position="399"/>
    </location>
</feature>
<dbReference type="PANTHER" id="PTHR37456:SF6">
    <property type="entry name" value="COLLAGEN ALPHA-1(XXIII) CHAIN-LIKE ISOFORM X2"/>
    <property type="match status" value="1"/>
</dbReference>
<dbReference type="InterPro" id="IPR002035">
    <property type="entry name" value="VWF_A"/>
</dbReference>
<dbReference type="SMART" id="SM00327">
    <property type="entry name" value="VWA"/>
    <property type="match status" value="1"/>
</dbReference>
<keyword evidence="2" id="KW-0732">Signal</keyword>
<feature type="domain" description="VWFA" evidence="3">
    <location>
        <begin position="51"/>
        <end position="209"/>
    </location>
</feature>
<sequence>MKLHRLILAALGVTAESQVLDTWNSHSGVRANVTADCLGNRKVASRPIETDFVIALDTSFCNHYRLEQVKSNLIDLIGTISTPDNGGQVLGDSLRVSVVSFNNDAREIFSFSKYDRLNNVQVALEKAIDQMIFDDATTDYNAAFDRIEAIYRTSFRKDSQRAMVIYSNGNQHENIEYEKIRENLESLQVKVFGMSFSRECSGRPTDDINLDRRCPNQVFFQKLTDNAGFFASYEHSTAMEITRRLFKQENDDSDDFITDRECETCFPFIHVEGIQGENGPPGLDGHNGRPGESGPTGQDGESGRPGRKGPDGFSGPQGDRGNPGRHGEPGPRGPPGPEGKQGPEGPRGQQGNRGRDDVGPRGNEGRTGAPGQPGSVGSPGRDGGRGRDGDPGHDGRRGELGVPGANGPAGNPGLDGETPVCNRSSSDGDRGAPGIPGAPGQRGFDAQNGLNGDDGSVGRTGSRGPTGARGKEGSPGDAGPQGKNGKAGENGPVGLQGDPGSSGDQGDHGSRGATGERGERGDIGHGRDGNPGTNGEPGDIGDCGPKGASIDGCQGPAGQPGARGEPGADGDVGKSGPDGPSGNPGPRGDPGNPGSPGVIEQEHLEILVHSAIKELLEECEDDSETITGRGDIIELA</sequence>
<feature type="compositionally biased region" description="Low complexity" evidence="1">
    <location>
        <begin position="338"/>
        <end position="352"/>
    </location>
</feature>
<feature type="compositionally biased region" description="Low complexity" evidence="1">
    <location>
        <begin position="403"/>
        <end position="412"/>
    </location>
</feature>
<dbReference type="Proteomes" id="UP000001307">
    <property type="component" value="Unassembled WGS sequence"/>
</dbReference>
<feature type="compositionally biased region" description="Basic and acidic residues" evidence="1">
    <location>
        <begin position="301"/>
        <end position="310"/>
    </location>
</feature>
<reference evidence="4" key="1">
    <citation type="journal article" date="2010" name="Science">
        <title>Plasticity of animal genome architecture unmasked by rapid evolution of a pelagic tunicate.</title>
        <authorList>
            <person name="Denoeud F."/>
            <person name="Henriet S."/>
            <person name="Mungpakdee S."/>
            <person name="Aury J.M."/>
            <person name="Da Silva C."/>
            <person name="Brinkmann H."/>
            <person name="Mikhaleva J."/>
            <person name="Olsen L.C."/>
            <person name="Jubin C."/>
            <person name="Canestro C."/>
            <person name="Bouquet J.M."/>
            <person name="Danks G."/>
            <person name="Poulain J."/>
            <person name="Campsteijn C."/>
            <person name="Adamski M."/>
            <person name="Cross I."/>
            <person name="Yadetie F."/>
            <person name="Muffato M."/>
            <person name="Louis A."/>
            <person name="Butcher S."/>
            <person name="Tsagkogeorga G."/>
            <person name="Konrad A."/>
            <person name="Singh S."/>
            <person name="Jensen M.F."/>
            <person name="Cong E.H."/>
            <person name="Eikeseth-Otteraa H."/>
            <person name="Noel B."/>
            <person name="Anthouard V."/>
            <person name="Porcel B.M."/>
            <person name="Kachouri-Lafond R."/>
            <person name="Nishino A."/>
            <person name="Ugolini M."/>
            <person name="Chourrout P."/>
            <person name="Nishida H."/>
            <person name="Aasland R."/>
            <person name="Huzurbazar S."/>
            <person name="Westhof E."/>
            <person name="Delsuc F."/>
            <person name="Lehrach H."/>
            <person name="Reinhardt R."/>
            <person name="Weissenbach J."/>
            <person name="Roy S.W."/>
            <person name="Artiguenave F."/>
            <person name="Postlethwait J.H."/>
            <person name="Manak J.R."/>
            <person name="Thompson E.M."/>
            <person name="Jaillon O."/>
            <person name="Du Pasquier L."/>
            <person name="Boudinot P."/>
            <person name="Liberles D.A."/>
            <person name="Volff J.N."/>
            <person name="Philippe H."/>
            <person name="Lenhard B."/>
            <person name="Roest Crollius H."/>
            <person name="Wincker P."/>
            <person name="Chourrout D."/>
        </authorList>
    </citation>
    <scope>NUCLEOTIDE SEQUENCE [LARGE SCALE GENOMIC DNA]</scope>
</reference>
<dbReference type="PANTHER" id="PTHR37456">
    <property type="entry name" value="SI:CH211-266K2.1"/>
    <property type="match status" value="1"/>
</dbReference>
<dbReference type="Pfam" id="PF00092">
    <property type="entry name" value="VWA"/>
    <property type="match status" value="1"/>
</dbReference>